<dbReference type="Proteomes" id="UP001363035">
    <property type="component" value="Unassembled WGS sequence"/>
</dbReference>
<evidence type="ECO:0000313" key="3">
    <source>
        <dbReference type="EMBL" id="MEI5984461.1"/>
    </source>
</evidence>
<feature type="signal peptide" evidence="1">
    <location>
        <begin position="1"/>
        <end position="20"/>
    </location>
</feature>
<dbReference type="PROSITE" id="PS51257">
    <property type="entry name" value="PROKAR_LIPOPROTEIN"/>
    <property type="match status" value="1"/>
</dbReference>
<comment type="caution">
    <text evidence="3">The sequence shown here is derived from an EMBL/GenBank/DDBJ whole genome shotgun (WGS) entry which is preliminary data.</text>
</comment>
<reference evidence="3 4" key="1">
    <citation type="submission" date="2024-01" db="EMBL/GenBank/DDBJ databases">
        <title>Sphingobacterium tenebrionis sp. nov., a novel endophyte isolated from tenebrio molitor intestines.</title>
        <authorList>
            <person name="Zhang C."/>
        </authorList>
    </citation>
    <scope>NUCLEOTIDE SEQUENCE [LARGE SCALE GENOMIC DNA]</scope>
    <source>
        <strain evidence="3 4">PU5-4</strain>
    </source>
</reference>
<keyword evidence="1" id="KW-0732">Signal</keyword>
<protein>
    <submittedName>
        <fullName evidence="3">DUF4382 domain-containing protein</fullName>
    </submittedName>
</protein>
<accession>A0ABU8I4X7</accession>
<proteinExistence type="predicted"/>
<evidence type="ECO:0000313" key="4">
    <source>
        <dbReference type="Proteomes" id="UP001363035"/>
    </source>
</evidence>
<dbReference type="InterPro" id="IPR025491">
    <property type="entry name" value="DUF4382"/>
</dbReference>
<evidence type="ECO:0000256" key="1">
    <source>
        <dbReference type="SAM" id="SignalP"/>
    </source>
</evidence>
<feature type="chain" id="PRO_5045687742" evidence="1">
    <location>
        <begin position="21"/>
        <end position="256"/>
    </location>
</feature>
<feature type="domain" description="DUF4382" evidence="2">
    <location>
        <begin position="31"/>
        <end position="166"/>
    </location>
</feature>
<dbReference type="EMBL" id="JAYLLN010000010">
    <property type="protein sequence ID" value="MEI5984461.1"/>
    <property type="molecule type" value="Genomic_DNA"/>
</dbReference>
<evidence type="ECO:0000259" key="2">
    <source>
        <dbReference type="Pfam" id="PF14321"/>
    </source>
</evidence>
<keyword evidence="4" id="KW-1185">Reference proteome</keyword>
<sequence length="256" mass="27381">MRTLLSFALAAAALSFASCSNDDGMDLNRTTPVTIKMTDAPGYYDQIFLNIDHIEILSAGGNKTVDIDDDPFDILLYRLGRDTVLANADVPSGQLQEIRLVLEDEGNEVVIDGVRHQLTTPSGQSSGVKIKVQDNLEPGVAYTLLLDFDASKSIHMTGNGKYMLKPVIRAIPVAVSGAVKGIVSPKESLANLLLINGADTLGTLADTLGNFYFPGVKSGTYKLLVQPTVTPYLEKTIMPIEVANGEVKDLGTIGVN</sequence>
<gene>
    <name evidence="3" type="ORF">VJ786_06050</name>
</gene>
<dbReference type="RefSeq" id="WP_099367453.1">
    <property type="nucleotide sequence ID" value="NZ_JAYLLN010000010.1"/>
</dbReference>
<name>A0ABU8I4X7_9SPHI</name>
<dbReference type="Pfam" id="PF14321">
    <property type="entry name" value="DUF4382"/>
    <property type="match status" value="1"/>
</dbReference>
<organism evidence="3 4">
    <name type="scientific">Sphingobacterium tenebrionis</name>
    <dbReference type="NCBI Taxonomy" id="3111775"/>
    <lineage>
        <taxon>Bacteria</taxon>
        <taxon>Pseudomonadati</taxon>
        <taxon>Bacteroidota</taxon>
        <taxon>Sphingobacteriia</taxon>
        <taxon>Sphingobacteriales</taxon>
        <taxon>Sphingobacteriaceae</taxon>
        <taxon>Sphingobacterium</taxon>
    </lineage>
</organism>